<dbReference type="Gene3D" id="1.10.600.10">
    <property type="entry name" value="Farnesyl Diphosphate Synthase"/>
    <property type="match status" value="1"/>
</dbReference>
<dbReference type="InterPro" id="IPR000092">
    <property type="entry name" value="Polyprenyl_synt"/>
</dbReference>
<reference evidence="7 8" key="1">
    <citation type="submission" date="2024-03" db="EMBL/GenBank/DDBJ databases">
        <title>Ignisphaera cupida sp. nov., a hyperthermophilic hydrolytic archaeon from a hot spring of Kamchatka, and proposal of Ignisphaeraceae fam. nov.</title>
        <authorList>
            <person name="Podosokorskaya O.A."/>
            <person name="Elcheninov A.G."/>
            <person name="Maltseva A.I."/>
            <person name="Zayulina K.S."/>
            <person name="Novikov A."/>
            <person name="Merkel A.Y."/>
        </authorList>
    </citation>
    <scope>NUCLEOTIDE SEQUENCE [LARGE SCALE GENOMIC DNA]</scope>
    <source>
        <strain evidence="7 8">38H-sp</strain>
    </source>
</reference>
<dbReference type="PROSITE" id="PS00444">
    <property type="entry name" value="POLYPRENYL_SYNTHASE_2"/>
    <property type="match status" value="1"/>
</dbReference>
<dbReference type="PANTHER" id="PTHR12001">
    <property type="entry name" value="GERANYLGERANYL PYROPHOSPHATE SYNTHASE"/>
    <property type="match status" value="1"/>
</dbReference>
<dbReference type="InterPro" id="IPR008949">
    <property type="entry name" value="Isoprenoid_synthase_dom_sf"/>
</dbReference>
<protein>
    <submittedName>
        <fullName evidence="7">Polyprenyl synthetase family protein</fullName>
    </submittedName>
</protein>
<evidence type="ECO:0000256" key="4">
    <source>
        <dbReference type="ARBA" id="ARBA00022723"/>
    </source>
</evidence>
<accession>A0ABU9UCU3</accession>
<evidence type="ECO:0000313" key="7">
    <source>
        <dbReference type="EMBL" id="MEM5948484.1"/>
    </source>
</evidence>
<dbReference type="RefSeq" id="WP_420069929.1">
    <property type="nucleotide sequence ID" value="NZ_JBCHKQ010000003.1"/>
</dbReference>
<comment type="caution">
    <text evidence="7">The sequence shown here is derived from an EMBL/GenBank/DDBJ whole genome shotgun (WGS) entry which is preliminary data.</text>
</comment>
<comment type="similarity">
    <text evidence="2 6">Belongs to the FPP/GGPP synthase family.</text>
</comment>
<evidence type="ECO:0000256" key="3">
    <source>
        <dbReference type="ARBA" id="ARBA00022679"/>
    </source>
</evidence>
<keyword evidence="8" id="KW-1185">Reference proteome</keyword>
<dbReference type="EMBL" id="JBCHKQ010000003">
    <property type="protein sequence ID" value="MEM5948484.1"/>
    <property type="molecule type" value="Genomic_DNA"/>
</dbReference>
<dbReference type="PANTHER" id="PTHR12001:SF85">
    <property type="entry name" value="SHORT CHAIN ISOPRENYL DIPHOSPHATE SYNTHASE"/>
    <property type="match status" value="1"/>
</dbReference>
<dbReference type="Proteomes" id="UP001466331">
    <property type="component" value="Unassembled WGS sequence"/>
</dbReference>
<comment type="cofactor">
    <cofactor evidence="1">
        <name>Mg(2+)</name>
        <dbReference type="ChEBI" id="CHEBI:18420"/>
    </cofactor>
</comment>
<dbReference type="SUPFAM" id="SSF48576">
    <property type="entry name" value="Terpenoid synthases"/>
    <property type="match status" value="1"/>
</dbReference>
<keyword evidence="5" id="KW-0460">Magnesium</keyword>
<evidence type="ECO:0000256" key="2">
    <source>
        <dbReference type="ARBA" id="ARBA00006706"/>
    </source>
</evidence>
<name>A0ABU9UCU3_9SPIR</name>
<dbReference type="SFLD" id="SFLDG01017">
    <property type="entry name" value="Polyprenyl_Transferase_Like"/>
    <property type="match status" value="1"/>
</dbReference>
<keyword evidence="3 6" id="KW-0808">Transferase</keyword>
<sequence length="347" mass="39002">MIKEFLSQQRSMIAKKIEDAEECLLKETKHVSAFSDDAVRWLCQFSLRGKMIRGALVILGSSLYAESISDSAYCVAAALELFQSGLLIHDDIMDNDKIRRGDRSLHHRYTMELANVNNSPEKTGESLAICVGDLAFFAAYKLLADAKISPAILAIISTEYAKVGLAQMDDVYYSSTNKEILLEDVLRVYRYKTGRYTFSLPLAVGAMLAEAPQEDIRLLEGIGELLGQAFQVMDDVIGIMGSSDITGKPEGSDIKEGKRTVLWLLLKDRLELSQQEKILSLWGRDISSYQLNKIRKAIEDLGVLDEIKKMISEWNAEILNNLKALSIDTKKKKILEELVKYNTERSF</sequence>
<evidence type="ECO:0000256" key="5">
    <source>
        <dbReference type="ARBA" id="ARBA00022842"/>
    </source>
</evidence>
<evidence type="ECO:0000256" key="6">
    <source>
        <dbReference type="RuleBase" id="RU004466"/>
    </source>
</evidence>
<dbReference type="InterPro" id="IPR033749">
    <property type="entry name" value="Polyprenyl_synt_CS"/>
</dbReference>
<proteinExistence type="inferred from homology"/>
<dbReference type="SFLD" id="SFLDS00005">
    <property type="entry name" value="Isoprenoid_Synthase_Type_I"/>
    <property type="match status" value="1"/>
</dbReference>
<keyword evidence="4" id="KW-0479">Metal-binding</keyword>
<organism evidence="7 8">
    <name type="scientific">Rarispira pelagica</name>
    <dbReference type="NCBI Taxonomy" id="3141764"/>
    <lineage>
        <taxon>Bacteria</taxon>
        <taxon>Pseudomonadati</taxon>
        <taxon>Spirochaetota</taxon>
        <taxon>Spirochaetia</taxon>
        <taxon>Winmispirales</taxon>
        <taxon>Winmispiraceae</taxon>
        <taxon>Rarispira</taxon>
    </lineage>
</organism>
<evidence type="ECO:0000256" key="1">
    <source>
        <dbReference type="ARBA" id="ARBA00001946"/>
    </source>
</evidence>
<gene>
    <name evidence="7" type="ORF">WKV44_07990</name>
</gene>
<dbReference type="PROSITE" id="PS00723">
    <property type="entry name" value="POLYPRENYL_SYNTHASE_1"/>
    <property type="match status" value="1"/>
</dbReference>
<dbReference type="CDD" id="cd00685">
    <property type="entry name" value="Trans_IPPS_HT"/>
    <property type="match status" value="1"/>
</dbReference>
<evidence type="ECO:0000313" key="8">
    <source>
        <dbReference type="Proteomes" id="UP001466331"/>
    </source>
</evidence>
<dbReference type="Pfam" id="PF00348">
    <property type="entry name" value="polyprenyl_synt"/>
    <property type="match status" value="1"/>
</dbReference>